<name>A0A0H2SK64_9AGAM</name>
<organism evidence="2 3">
    <name type="scientific">Schizopora paradoxa</name>
    <dbReference type="NCBI Taxonomy" id="27342"/>
    <lineage>
        <taxon>Eukaryota</taxon>
        <taxon>Fungi</taxon>
        <taxon>Dikarya</taxon>
        <taxon>Basidiomycota</taxon>
        <taxon>Agaricomycotina</taxon>
        <taxon>Agaricomycetes</taxon>
        <taxon>Hymenochaetales</taxon>
        <taxon>Schizoporaceae</taxon>
        <taxon>Schizopora</taxon>
    </lineage>
</organism>
<feature type="compositionally biased region" description="Polar residues" evidence="1">
    <location>
        <begin position="126"/>
        <end position="144"/>
    </location>
</feature>
<sequence length="218" mass="24894">MSSDMHLRSLAGGKHVAMKLLEHSSYFPSLSDLSQQLCKQNHILTMPARPSTYFFLPIHTILIPDEIRIAAFTEPSPLKRIESGSHLRSVWNRENPEDVSVSIPYATQESHFFIPPSEDYGKRRNSSALDLPSSQIQLTSSSPAPSRFDQSTRRPNPRREDCLAMKWVFTSSFTPATISLAPCQFDETVDARKEDQQTTSHRYSIYMYPSRDGMLERR</sequence>
<proteinExistence type="predicted"/>
<reference evidence="2 3" key="1">
    <citation type="submission" date="2015-04" db="EMBL/GenBank/DDBJ databases">
        <title>Complete genome sequence of Schizopora paradoxa KUC8140, a cosmopolitan wood degrader in East Asia.</title>
        <authorList>
            <consortium name="DOE Joint Genome Institute"/>
            <person name="Min B."/>
            <person name="Park H."/>
            <person name="Jang Y."/>
            <person name="Kim J.-J."/>
            <person name="Kim K.H."/>
            <person name="Pangilinan J."/>
            <person name="Lipzen A."/>
            <person name="Riley R."/>
            <person name="Grigoriev I.V."/>
            <person name="Spatafora J.W."/>
            <person name="Choi I.-G."/>
        </authorList>
    </citation>
    <scope>NUCLEOTIDE SEQUENCE [LARGE SCALE GENOMIC DNA]</scope>
    <source>
        <strain evidence="2 3">KUC8140</strain>
    </source>
</reference>
<gene>
    <name evidence="2" type="ORF">SCHPADRAFT_886941</name>
</gene>
<evidence type="ECO:0000313" key="2">
    <source>
        <dbReference type="EMBL" id="KLO17461.1"/>
    </source>
</evidence>
<feature type="region of interest" description="Disordered" evidence="1">
    <location>
        <begin position="114"/>
        <end position="157"/>
    </location>
</feature>
<protein>
    <submittedName>
        <fullName evidence="2">Uncharacterized protein</fullName>
    </submittedName>
</protein>
<dbReference type="EMBL" id="KQ085904">
    <property type="protein sequence ID" value="KLO17461.1"/>
    <property type="molecule type" value="Genomic_DNA"/>
</dbReference>
<dbReference type="InParanoid" id="A0A0H2SK64"/>
<evidence type="ECO:0000313" key="3">
    <source>
        <dbReference type="Proteomes" id="UP000053477"/>
    </source>
</evidence>
<accession>A0A0H2SK64</accession>
<keyword evidence="3" id="KW-1185">Reference proteome</keyword>
<evidence type="ECO:0000256" key="1">
    <source>
        <dbReference type="SAM" id="MobiDB-lite"/>
    </source>
</evidence>
<dbReference type="Proteomes" id="UP000053477">
    <property type="component" value="Unassembled WGS sequence"/>
</dbReference>
<dbReference type="AlphaFoldDB" id="A0A0H2SK64"/>